<dbReference type="GO" id="GO:0004176">
    <property type="term" value="F:ATP-dependent peptidase activity"/>
    <property type="evidence" value="ECO:0007669"/>
    <property type="project" value="InterPro"/>
</dbReference>
<dbReference type="GO" id="GO:0006515">
    <property type="term" value="P:protein quality control for misfolded or incompletely synthesized proteins"/>
    <property type="evidence" value="ECO:0007669"/>
    <property type="project" value="TreeGrafter"/>
</dbReference>
<accession>A0A562D8M2</accession>
<gene>
    <name evidence="8" type="ORF">L618_008400000030</name>
</gene>
<evidence type="ECO:0000256" key="7">
    <source>
        <dbReference type="SAM" id="MobiDB-lite"/>
    </source>
</evidence>
<dbReference type="SUPFAM" id="SSF52096">
    <property type="entry name" value="ClpP/crotonase"/>
    <property type="match status" value="1"/>
</dbReference>
<evidence type="ECO:0000256" key="2">
    <source>
        <dbReference type="ARBA" id="ARBA00022490"/>
    </source>
</evidence>
<keyword evidence="5" id="KW-0720">Serine protease</keyword>
<evidence type="ECO:0000256" key="5">
    <source>
        <dbReference type="ARBA" id="ARBA00022825"/>
    </source>
</evidence>
<keyword evidence="3 8" id="KW-0645">Protease</keyword>
<evidence type="ECO:0000313" key="8">
    <source>
        <dbReference type="EMBL" id="TWH05541.1"/>
    </source>
</evidence>
<dbReference type="PANTHER" id="PTHR10381">
    <property type="entry name" value="ATP-DEPENDENT CLP PROTEASE PROTEOLYTIC SUBUNIT"/>
    <property type="match status" value="1"/>
</dbReference>
<dbReference type="NCBIfam" id="NF045542">
    <property type="entry name" value="Clp_rel_HeadMat"/>
    <property type="match status" value="1"/>
</dbReference>
<dbReference type="PANTHER" id="PTHR10381:SF70">
    <property type="entry name" value="ATP-DEPENDENT CLP PROTEASE PROTEOLYTIC SUBUNIT"/>
    <property type="match status" value="1"/>
</dbReference>
<evidence type="ECO:0000313" key="9">
    <source>
        <dbReference type="Proteomes" id="UP000317573"/>
    </source>
</evidence>
<reference evidence="8 9" key="1">
    <citation type="submission" date="2019-07" db="EMBL/GenBank/DDBJ databases">
        <title>Genome sequencing of lignin-degrading bacterial isolates.</title>
        <authorList>
            <person name="Gladden J."/>
        </authorList>
    </citation>
    <scope>NUCLEOTIDE SEQUENCE [LARGE SCALE GENOMIC DNA]</scope>
    <source>
        <strain evidence="8 9">J45</strain>
    </source>
</reference>
<protein>
    <recommendedName>
        <fullName evidence="6">ATP-dependent Clp protease proteolytic subunit</fullName>
    </recommendedName>
</protein>
<comment type="similarity">
    <text evidence="1 6">Belongs to the peptidase S14 family.</text>
</comment>
<dbReference type="InterPro" id="IPR001907">
    <property type="entry name" value="ClpP"/>
</dbReference>
<dbReference type="EMBL" id="VLJT01000088">
    <property type="protein sequence ID" value="TWH05541.1"/>
    <property type="molecule type" value="Genomic_DNA"/>
</dbReference>
<dbReference type="RefSeq" id="WP_033097030.1">
    <property type="nucleotide sequence ID" value="NZ_VLJT01000088.1"/>
</dbReference>
<sequence>MNRNTRPRAAAPPGDRPWYRIRNAADDEDVVEILIYDEIGYSYWYGGVSAQDMVRELQKIDADEIRVRINSPGGDVFEGIAILNALRSHPARVTTVIDGLAASAASFIAMAGDEIVIARNAEMMIHEASGLCIGNAADMRELADQLDRVGDNIAGIYADRAGGDATDWREAMRTETWYSDEEAVAAGLADRVERFGNDDASAKTKNRFDLSVFNYAGRRAAPAPPRIAAHQPMNSSATEVEAEKEATVPTLNEELAKRLGVSEDADDDTLLGALDEALAEGEETTAENPAVPATAESVTQAAARFGLTVVDSATLEQLRADARLGRQASERQEREDRERIVDNAIGKGKIPPSRRDHWLNLLTVDKAMADTLNALPDELAVPLTEIGHSVDGSTSNDADLSWFGNNDKKGA</sequence>
<dbReference type="GO" id="GO:0004252">
    <property type="term" value="F:serine-type endopeptidase activity"/>
    <property type="evidence" value="ECO:0007669"/>
    <property type="project" value="InterPro"/>
</dbReference>
<dbReference type="PRINTS" id="PR00127">
    <property type="entry name" value="CLPPROTEASEP"/>
</dbReference>
<dbReference type="Proteomes" id="UP000317573">
    <property type="component" value="Unassembled WGS sequence"/>
</dbReference>
<dbReference type="InterPro" id="IPR029045">
    <property type="entry name" value="ClpP/crotonase-like_dom_sf"/>
</dbReference>
<proteinExistence type="inferred from homology"/>
<dbReference type="AlphaFoldDB" id="A0A562D8M2"/>
<dbReference type="GO" id="GO:0051117">
    <property type="term" value="F:ATPase binding"/>
    <property type="evidence" value="ECO:0007669"/>
    <property type="project" value="TreeGrafter"/>
</dbReference>
<keyword evidence="4" id="KW-0378">Hydrolase</keyword>
<feature type="region of interest" description="Disordered" evidence="7">
    <location>
        <begin position="223"/>
        <end position="248"/>
    </location>
</feature>
<evidence type="ECO:0000256" key="1">
    <source>
        <dbReference type="ARBA" id="ARBA00007039"/>
    </source>
</evidence>
<evidence type="ECO:0000256" key="4">
    <source>
        <dbReference type="ARBA" id="ARBA00022801"/>
    </source>
</evidence>
<dbReference type="Pfam" id="PF10123">
    <property type="entry name" value="Mu-like_Pro"/>
    <property type="match status" value="1"/>
</dbReference>
<comment type="caution">
    <text evidence="8">The sequence shown here is derived from an EMBL/GenBank/DDBJ whole genome shotgun (WGS) entry which is preliminary data.</text>
</comment>
<feature type="region of interest" description="Disordered" evidence="7">
    <location>
        <begin position="389"/>
        <end position="411"/>
    </location>
</feature>
<dbReference type="CDD" id="cd07016">
    <property type="entry name" value="S14_ClpP_1"/>
    <property type="match status" value="1"/>
</dbReference>
<evidence type="ECO:0000256" key="3">
    <source>
        <dbReference type="ARBA" id="ARBA00022670"/>
    </source>
</evidence>
<dbReference type="GO" id="GO:0009368">
    <property type="term" value="C:endopeptidase Clp complex"/>
    <property type="evidence" value="ECO:0007669"/>
    <property type="project" value="TreeGrafter"/>
</dbReference>
<dbReference type="InterPro" id="IPR012106">
    <property type="entry name" value="Phage_Mu_Gp1"/>
</dbReference>
<dbReference type="InterPro" id="IPR023562">
    <property type="entry name" value="ClpP/TepA"/>
</dbReference>
<keyword evidence="2" id="KW-0963">Cytoplasm</keyword>
<dbReference type="Gene3D" id="3.90.226.10">
    <property type="entry name" value="2-enoyl-CoA Hydratase, Chain A, domain 1"/>
    <property type="match status" value="1"/>
</dbReference>
<dbReference type="Pfam" id="PF00574">
    <property type="entry name" value="CLP_protease"/>
    <property type="match status" value="1"/>
</dbReference>
<evidence type="ECO:0000256" key="6">
    <source>
        <dbReference type="RuleBase" id="RU003567"/>
    </source>
</evidence>
<name>A0A562D8M2_RHORH</name>
<organism evidence="8 9">
    <name type="scientific">Rhodococcus rhodochrous J45</name>
    <dbReference type="NCBI Taxonomy" id="935266"/>
    <lineage>
        <taxon>Bacteria</taxon>
        <taxon>Bacillati</taxon>
        <taxon>Actinomycetota</taxon>
        <taxon>Actinomycetes</taxon>
        <taxon>Mycobacteriales</taxon>
        <taxon>Nocardiaceae</taxon>
        <taxon>Rhodococcus</taxon>
    </lineage>
</organism>